<gene>
    <name evidence="1" type="ORF">T03_11299</name>
</gene>
<feature type="non-terminal residue" evidence="1">
    <location>
        <position position="99"/>
    </location>
</feature>
<comment type="caution">
    <text evidence="1">The sequence shown here is derived from an EMBL/GenBank/DDBJ whole genome shotgun (WGS) entry which is preliminary data.</text>
</comment>
<dbReference type="EMBL" id="JYDI01004446">
    <property type="protein sequence ID" value="KRY06505.1"/>
    <property type="molecule type" value="Genomic_DNA"/>
</dbReference>
<sequence>DLDRDVLLGLGHDTGFHVGERECGPPFCEIIRQYQDVLIPRRGPFQRSQDVHANLLLEVSLSYGLHWRTVVIRQAFPPRTLHACAAPCVHVAAHSGPVE</sequence>
<protein>
    <submittedName>
        <fullName evidence="1">Uncharacterized protein</fullName>
    </submittedName>
</protein>
<evidence type="ECO:0000313" key="2">
    <source>
        <dbReference type="Proteomes" id="UP000054653"/>
    </source>
</evidence>
<accession>A0A0V0Z1U6</accession>
<organism evidence="1 2">
    <name type="scientific">Trichinella britovi</name>
    <name type="common">Parasitic roundworm</name>
    <dbReference type="NCBI Taxonomy" id="45882"/>
    <lineage>
        <taxon>Eukaryota</taxon>
        <taxon>Metazoa</taxon>
        <taxon>Ecdysozoa</taxon>
        <taxon>Nematoda</taxon>
        <taxon>Enoplea</taxon>
        <taxon>Dorylaimia</taxon>
        <taxon>Trichinellida</taxon>
        <taxon>Trichinellidae</taxon>
        <taxon>Trichinella</taxon>
    </lineage>
</organism>
<evidence type="ECO:0000313" key="1">
    <source>
        <dbReference type="EMBL" id="KRY06505.1"/>
    </source>
</evidence>
<keyword evidence="2" id="KW-1185">Reference proteome</keyword>
<name>A0A0V0Z1U6_TRIBR</name>
<dbReference type="AlphaFoldDB" id="A0A0V0Z1U6"/>
<reference evidence="1 2" key="1">
    <citation type="submission" date="2015-01" db="EMBL/GenBank/DDBJ databases">
        <title>Evolution of Trichinella species and genotypes.</title>
        <authorList>
            <person name="Korhonen P.K."/>
            <person name="Edoardo P."/>
            <person name="Giuseppe L.R."/>
            <person name="Gasser R.B."/>
        </authorList>
    </citation>
    <scope>NUCLEOTIDE SEQUENCE [LARGE SCALE GENOMIC DNA]</scope>
    <source>
        <strain evidence="1">ISS120</strain>
    </source>
</reference>
<proteinExistence type="predicted"/>
<feature type="non-terminal residue" evidence="1">
    <location>
        <position position="1"/>
    </location>
</feature>
<dbReference type="Proteomes" id="UP000054653">
    <property type="component" value="Unassembled WGS sequence"/>
</dbReference>